<dbReference type="Gene3D" id="3.40.630.30">
    <property type="match status" value="1"/>
</dbReference>
<dbReference type="RefSeq" id="WP_039460198.1">
    <property type="nucleotide sequence ID" value="NZ_JWLZ01000101.1"/>
</dbReference>
<proteinExistence type="inferred from homology"/>
<dbReference type="InterPro" id="IPR016181">
    <property type="entry name" value="Acyl_CoA_acyltransferase"/>
</dbReference>
<dbReference type="EMBL" id="JWLZ01000101">
    <property type="protein sequence ID" value="KHT64333.1"/>
    <property type="molecule type" value="Genomic_DNA"/>
</dbReference>
<dbReference type="SUPFAM" id="SSF55729">
    <property type="entry name" value="Acyl-CoA N-acyltransferases (Nat)"/>
    <property type="match status" value="1"/>
</dbReference>
<evidence type="ECO:0000256" key="6">
    <source>
        <dbReference type="ARBA" id="ARBA00049880"/>
    </source>
</evidence>
<reference evidence="8 9" key="1">
    <citation type="submission" date="2014-12" db="EMBL/GenBank/DDBJ databases">
        <title>Genome sequencing of Photobacterium gaetbulicola AD005a.</title>
        <authorList>
            <person name="Adrian T.G.S."/>
            <person name="Chan K.G."/>
        </authorList>
    </citation>
    <scope>NUCLEOTIDE SEQUENCE [LARGE SCALE GENOMIC DNA]</scope>
    <source>
        <strain evidence="8 9">AD005a</strain>
    </source>
</reference>
<dbReference type="Pfam" id="PF13508">
    <property type="entry name" value="Acetyltransf_7"/>
    <property type="match status" value="1"/>
</dbReference>
<evidence type="ECO:0000256" key="2">
    <source>
        <dbReference type="ARBA" id="ARBA00022491"/>
    </source>
</evidence>
<dbReference type="AlphaFoldDB" id="A0A0B9G6J4"/>
<evidence type="ECO:0000256" key="1">
    <source>
        <dbReference type="ARBA" id="ARBA00009342"/>
    </source>
</evidence>
<keyword evidence="5" id="KW-0012">Acyltransferase</keyword>
<accession>A0A0B9G6J4</accession>
<gene>
    <name evidence="8" type="ORF">RJ45_07330</name>
</gene>
<name>A0A0B9G6J4_9GAMM</name>
<comment type="similarity">
    <text evidence="1">Belongs to the acetyltransferase family. GNAT subfamily.</text>
</comment>
<evidence type="ECO:0000256" key="5">
    <source>
        <dbReference type="ARBA" id="ARBA00023315"/>
    </source>
</evidence>
<dbReference type="Proteomes" id="UP000031278">
    <property type="component" value="Unassembled WGS sequence"/>
</dbReference>
<keyword evidence="3" id="KW-1277">Toxin-antitoxin system</keyword>
<evidence type="ECO:0000313" key="8">
    <source>
        <dbReference type="EMBL" id="KHT64333.1"/>
    </source>
</evidence>
<dbReference type="PANTHER" id="PTHR36449:SF1">
    <property type="entry name" value="ACETYLTRANSFERASE"/>
    <property type="match status" value="1"/>
</dbReference>
<comment type="catalytic activity">
    <reaction evidence="6">
        <text>glycyl-tRNA(Gly) + acetyl-CoA = N-acetylglycyl-tRNA(Gly) + CoA + H(+)</text>
        <dbReference type="Rhea" id="RHEA:81867"/>
        <dbReference type="Rhea" id="RHEA-COMP:9683"/>
        <dbReference type="Rhea" id="RHEA-COMP:19766"/>
        <dbReference type="ChEBI" id="CHEBI:15378"/>
        <dbReference type="ChEBI" id="CHEBI:57287"/>
        <dbReference type="ChEBI" id="CHEBI:57288"/>
        <dbReference type="ChEBI" id="CHEBI:78522"/>
        <dbReference type="ChEBI" id="CHEBI:232036"/>
    </reaction>
</comment>
<evidence type="ECO:0000313" key="9">
    <source>
        <dbReference type="Proteomes" id="UP000031278"/>
    </source>
</evidence>
<feature type="domain" description="N-acetyltransferase" evidence="7">
    <location>
        <begin position="97"/>
        <end position="154"/>
    </location>
</feature>
<protein>
    <submittedName>
        <fullName evidence="8">GCN5 family acetyltransferase</fullName>
    </submittedName>
</protein>
<comment type="caution">
    <text evidence="8">The sequence shown here is derived from an EMBL/GenBank/DDBJ whole genome shotgun (WGS) entry which is preliminary data.</text>
</comment>
<dbReference type="InterPro" id="IPR000182">
    <property type="entry name" value="GNAT_dom"/>
</dbReference>
<dbReference type="PANTHER" id="PTHR36449">
    <property type="entry name" value="ACETYLTRANSFERASE-RELATED"/>
    <property type="match status" value="1"/>
</dbReference>
<keyword evidence="2" id="KW-0678">Repressor</keyword>
<dbReference type="GO" id="GO:0016747">
    <property type="term" value="F:acyltransferase activity, transferring groups other than amino-acyl groups"/>
    <property type="evidence" value="ECO:0007669"/>
    <property type="project" value="InterPro"/>
</dbReference>
<organism evidence="8 9">
    <name type="scientific">Photobacterium gaetbulicola</name>
    <dbReference type="NCBI Taxonomy" id="1295392"/>
    <lineage>
        <taxon>Bacteria</taxon>
        <taxon>Pseudomonadati</taxon>
        <taxon>Pseudomonadota</taxon>
        <taxon>Gammaproteobacteria</taxon>
        <taxon>Vibrionales</taxon>
        <taxon>Vibrionaceae</taxon>
        <taxon>Photobacterium</taxon>
    </lineage>
</organism>
<evidence type="ECO:0000259" key="7">
    <source>
        <dbReference type="Pfam" id="PF13508"/>
    </source>
</evidence>
<keyword evidence="4 8" id="KW-0808">Transferase</keyword>
<evidence type="ECO:0000256" key="3">
    <source>
        <dbReference type="ARBA" id="ARBA00022649"/>
    </source>
</evidence>
<evidence type="ECO:0000256" key="4">
    <source>
        <dbReference type="ARBA" id="ARBA00022679"/>
    </source>
</evidence>
<sequence length="178" mass="20222">MSWAKEFIELDKKLHDRASFDCGEPELNSFIQTQAAKHMQAGISRTMVLPALLPLPNQKRPICAFYSIAPSSICRDTLPAAMAKKLPKYPIPVFLLAQLAVHHEYHGNGLGKVSLVKALRYLWQVNAHMRAYAIVVDCLSPEAESFYTKYGFEVLCEHNGRVRMFIPMKTVGQLFERR</sequence>